<proteinExistence type="predicted"/>
<name>A0A061G6T3_THECC</name>
<evidence type="ECO:0000256" key="2">
    <source>
        <dbReference type="SAM" id="MobiDB-lite"/>
    </source>
</evidence>
<feature type="coiled-coil region" evidence="1">
    <location>
        <begin position="58"/>
        <end position="102"/>
    </location>
</feature>
<dbReference type="InParanoid" id="A0A061G6T3"/>
<dbReference type="Gene3D" id="1.10.287.1490">
    <property type="match status" value="1"/>
</dbReference>
<feature type="coiled-coil region" evidence="1">
    <location>
        <begin position="382"/>
        <end position="416"/>
    </location>
</feature>
<dbReference type="AlphaFoldDB" id="A0A061G6T3"/>
<evidence type="ECO:0000313" key="3">
    <source>
        <dbReference type="EMBL" id="EOY25113.1"/>
    </source>
</evidence>
<feature type="region of interest" description="Disordered" evidence="2">
    <location>
        <begin position="1"/>
        <end position="55"/>
    </location>
</feature>
<feature type="coiled-coil region" evidence="1">
    <location>
        <begin position="156"/>
        <end position="183"/>
    </location>
</feature>
<sequence>MNGSSSNEAAAEADQVPLHQTKPKGRKRKEEDPDERKKKKNKRDRDRRAKEKVELQRLKGVEAQFKQMQDEYRELKRKNEELKSMRLNLENQEAQTNQLSSDRQLIKIGELKRLQNVESQWTKLCTEFKQMEEYVKTLRNTTDSLANDNELLKFRVPLLENEIEELTSNLHQKTDELKRLQNAESQRMQQSTQFWKLQEDFTMLRNSNDSLVKENEFLNSRVPLLENEIEQLKSSLRQKESHFMCTSIEELESFLLASPTHSEEDAANNVHITQDFSGLMEEVEKSGAVTLPPSLALIDKKIEKKYGEIAAESKQSSCTAMPSRILLCAAIKEMNELQLESIDEKKMLLWRDAINSALNINFKVDFAIEHLKKIGRAYFGLKARNDQELRSIEEKISTLQIELSNWEEKHAKKVEEQNSEVRKECLRDAEYFQGKSLSVGLLH</sequence>
<feature type="compositionally biased region" description="Basic and acidic residues" evidence="2">
    <location>
        <begin position="43"/>
        <end position="55"/>
    </location>
</feature>
<dbReference type="HOGENOM" id="CLU_618805_0_0_1"/>
<dbReference type="EMBL" id="CM001881">
    <property type="protein sequence ID" value="EOY25113.1"/>
    <property type="molecule type" value="Genomic_DNA"/>
</dbReference>
<protein>
    <submittedName>
        <fullName evidence="3">Fiber protein Fb17</fullName>
    </submittedName>
</protein>
<organism evidence="3 4">
    <name type="scientific">Theobroma cacao</name>
    <name type="common">Cacao</name>
    <name type="synonym">Cocoa</name>
    <dbReference type="NCBI Taxonomy" id="3641"/>
    <lineage>
        <taxon>Eukaryota</taxon>
        <taxon>Viridiplantae</taxon>
        <taxon>Streptophyta</taxon>
        <taxon>Embryophyta</taxon>
        <taxon>Tracheophyta</taxon>
        <taxon>Spermatophyta</taxon>
        <taxon>Magnoliopsida</taxon>
        <taxon>eudicotyledons</taxon>
        <taxon>Gunneridae</taxon>
        <taxon>Pentapetalae</taxon>
        <taxon>rosids</taxon>
        <taxon>malvids</taxon>
        <taxon>Malvales</taxon>
        <taxon>Malvaceae</taxon>
        <taxon>Byttnerioideae</taxon>
        <taxon>Theobroma</taxon>
    </lineage>
</organism>
<reference evidence="3 4" key="1">
    <citation type="journal article" date="2013" name="Genome Biol.">
        <title>The genome sequence of the most widely cultivated cacao type and its use to identify candidate genes regulating pod color.</title>
        <authorList>
            <person name="Motamayor J.C."/>
            <person name="Mockaitis K."/>
            <person name="Schmutz J."/>
            <person name="Haiminen N."/>
            <person name="Iii D.L."/>
            <person name="Cornejo O."/>
            <person name="Findley S.D."/>
            <person name="Zheng P."/>
            <person name="Utro F."/>
            <person name="Royaert S."/>
            <person name="Saski C."/>
            <person name="Jenkins J."/>
            <person name="Podicheti R."/>
            <person name="Zhao M."/>
            <person name="Scheffler B.E."/>
            <person name="Stack J.C."/>
            <person name="Feltus F.A."/>
            <person name="Mustiga G.M."/>
            <person name="Amores F."/>
            <person name="Phillips W."/>
            <person name="Marelli J.P."/>
            <person name="May G.D."/>
            <person name="Shapiro H."/>
            <person name="Ma J."/>
            <person name="Bustamante C.D."/>
            <person name="Schnell R.J."/>
            <person name="Main D."/>
            <person name="Gilbert D."/>
            <person name="Parida L."/>
            <person name="Kuhn D.N."/>
        </authorList>
    </citation>
    <scope>NUCLEOTIDE SEQUENCE [LARGE SCALE GENOMIC DNA]</scope>
    <source>
        <strain evidence="4">cv. Matina 1-6</strain>
    </source>
</reference>
<gene>
    <name evidence="3" type="ORF">TCM_016526</name>
</gene>
<dbReference type="PANTHER" id="PTHR35021:SF8">
    <property type="entry name" value="FIBER PROTEIN FB17"/>
    <property type="match status" value="1"/>
</dbReference>
<dbReference type="Proteomes" id="UP000026915">
    <property type="component" value="Chromosome 3"/>
</dbReference>
<feature type="coiled-coil region" evidence="1">
    <location>
        <begin position="215"/>
        <end position="242"/>
    </location>
</feature>
<keyword evidence="4" id="KW-1185">Reference proteome</keyword>
<evidence type="ECO:0000313" key="4">
    <source>
        <dbReference type="Proteomes" id="UP000026915"/>
    </source>
</evidence>
<dbReference type="PANTHER" id="PTHR35021">
    <property type="match status" value="1"/>
</dbReference>
<evidence type="ECO:0000256" key="1">
    <source>
        <dbReference type="SAM" id="Coils"/>
    </source>
</evidence>
<dbReference type="Gramene" id="EOY25113">
    <property type="protein sequence ID" value="EOY25113"/>
    <property type="gene ID" value="TCM_016526"/>
</dbReference>
<keyword evidence="1" id="KW-0175">Coiled coil</keyword>
<accession>A0A061G6T3</accession>